<dbReference type="GO" id="GO:0038202">
    <property type="term" value="P:TORC1 signaling"/>
    <property type="evidence" value="ECO:0007669"/>
    <property type="project" value="TreeGrafter"/>
</dbReference>
<dbReference type="Pfam" id="PF24064">
    <property type="entry name" value="HTH_NPRL3"/>
    <property type="match status" value="1"/>
</dbReference>
<comment type="similarity">
    <text evidence="1 2">Belongs to the NPR3 family.</text>
</comment>
<dbReference type="GO" id="GO:0010508">
    <property type="term" value="P:positive regulation of autophagy"/>
    <property type="evidence" value="ECO:0007669"/>
    <property type="project" value="TreeGrafter"/>
</dbReference>
<keyword evidence="2 4" id="KW-0732">Signal</keyword>
<evidence type="ECO:0000256" key="3">
    <source>
        <dbReference type="SAM" id="MobiDB-lite"/>
    </source>
</evidence>
<dbReference type="AlphaFoldDB" id="A0A9N8VEF9"/>
<comment type="caution">
    <text evidence="6">The sequence shown here is derived from an EMBL/GenBank/DDBJ whole genome shotgun (WGS) entry which is preliminary data.</text>
</comment>
<dbReference type="GO" id="GO:1990130">
    <property type="term" value="C:GATOR1 complex"/>
    <property type="evidence" value="ECO:0007669"/>
    <property type="project" value="TreeGrafter"/>
</dbReference>
<dbReference type="EMBL" id="CAJVPI010000006">
    <property type="protein sequence ID" value="CAG8452618.1"/>
    <property type="molecule type" value="Genomic_DNA"/>
</dbReference>
<evidence type="ECO:0000256" key="1">
    <source>
        <dbReference type="ARBA" id="ARBA00010546"/>
    </source>
</evidence>
<feature type="region of interest" description="Disordered" evidence="3">
    <location>
        <begin position="150"/>
        <end position="179"/>
    </location>
</feature>
<evidence type="ECO:0000256" key="2">
    <source>
        <dbReference type="RuleBase" id="RU368069"/>
    </source>
</evidence>
<dbReference type="Pfam" id="PF03666">
    <property type="entry name" value="NPR3"/>
    <property type="match status" value="1"/>
</dbReference>
<sequence length="577" mass="65747">MHDAGHLKMTSLCAILLVTKSSGGHGRFVFNYPKDPQRKHEIIDYTTGDEESDAETINENMPGDDADKRSIFSRIESEADPIPSRKRVDVASRNDDGDEILLGFKKSYLADFLLPRSNSIRDFQLTVDEMTFLGQPISFTKASRDIDLREDKKKDDDENVMDSQDIDQSVGTKLPPTTKPANRLSHFHLVFVLEPPELELSQQVDKMFKHVIAKITAALYYEQERCDYVRQQSDLIMQLNAARLDKSPDELMQLTLKKSTLARTIADVYDAISTDSTAHVLVNDYIDISLQIPSFSPFNQADNRQDLDEYTQFPVITPHKTLLLLEDPQEILKAMPLDANPTLVQLIQIITPTQRLGDLISLLDCSLAQIYRIVAHLIYWRKAKLIDVITTKNIYVTSPSADLRYLNALAADFSQHCPKLDLITLLSELNTPAPSKLEDIIPITFKEQKTIYFDAIAYLLRKGLIVQLHAYILVMVPPYIHMGKQGSHDHSKIISTPISSPEQASEAERNWLNSITAGKPEETRSLFDRLIQYFNGHHYLEEILLQENISRKDLRLVTDRFEALNALYILWHYGTGY</sequence>
<dbReference type="OrthoDB" id="18648at2759"/>
<evidence type="ECO:0000313" key="7">
    <source>
        <dbReference type="Proteomes" id="UP000789739"/>
    </source>
</evidence>
<feature type="domain" description="GATOR1 complex protein NPRL3 C-terminal HTH" evidence="5">
    <location>
        <begin position="505"/>
        <end position="562"/>
    </location>
</feature>
<protein>
    <recommendedName>
        <fullName evidence="2">Nitrogen permease regulator 3</fullName>
    </recommendedName>
    <alternativeName>
        <fullName evidence="2">Required for meiotic nuclear division protein 11</fullName>
    </alternativeName>
</protein>
<name>A0A9N8VEF9_9GLOM</name>
<dbReference type="GO" id="GO:0005774">
    <property type="term" value="C:vacuolar membrane"/>
    <property type="evidence" value="ECO:0007669"/>
    <property type="project" value="UniProtKB-SubCell"/>
</dbReference>
<dbReference type="PANTHER" id="PTHR13153">
    <property type="entry name" value="CGTHBA PROTEIN -14 GENE PROTEIN"/>
    <property type="match status" value="1"/>
</dbReference>
<dbReference type="GO" id="GO:0051321">
    <property type="term" value="P:meiotic cell cycle"/>
    <property type="evidence" value="ECO:0007669"/>
    <property type="project" value="UniProtKB-UniRule"/>
</dbReference>
<dbReference type="InterPro" id="IPR005365">
    <property type="entry name" value="Npr3"/>
</dbReference>
<dbReference type="GO" id="GO:1904262">
    <property type="term" value="P:negative regulation of TORC1 signaling"/>
    <property type="evidence" value="ECO:0007669"/>
    <property type="project" value="TreeGrafter"/>
</dbReference>
<proteinExistence type="inferred from homology"/>
<reference evidence="6" key="1">
    <citation type="submission" date="2021-06" db="EMBL/GenBank/DDBJ databases">
        <authorList>
            <person name="Kallberg Y."/>
            <person name="Tangrot J."/>
            <person name="Rosling A."/>
        </authorList>
    </citation>
    <scope>NUCLEOTIDE SEQUENCE</scope>
    <source>
        <strain evidence="6">BR232B</strain>
    </source>
</reference>
<feature type="chain" id="PRO_5040482223" description="Nitrogen permease regulator 3" evidence="4">
    <location>
        <begin position="27"/>
        <end position="577"/>
    </location>
</feature>
<gene>
    <name evidence="6" type="ORF">PBRASI_LOCUS124</name>
</gene>
<evidence type="ECO:0000259" key="5">
    <source>
        <dbReference type="Pfam" id="PF24064"/>
    </source>
</evidence>
<feature type="signal peptide" evidence="4">
    <location>
        <begin position="1"/>
        <end position="26"/>
    </location>
</feature>
<dbReference type="PANTHER" id="PTHR13153:SF5">
    <property type="entry name" value="GATOR COMPLEX PROTEIN NPRL3"/>
    <property type="match status" value="1"/>
</dbReference>
<accession>A0A9N8VEF9</accession>
<comment type="subcellular location">
    <subcellularLocation>
        <location evidence="2">Vacuole membrane</location>
        <topology evidence="2">Peripheral membrane protein</topology>
    </subcellularLocation>
</comment>
<organism evidence="6 7">
    <name type="scientific">Paraglomus brasilianum</name>
    <dbReference type="NCBI Taxonomy" id="144538"/>
    <lineage>
        <taxon>Eukaryota</taxon>
        <taxon>Fungi</taxon>
        <taxon>Fungi incertae sedis</taxon>
        <taxon>Mucoromycota</taxon>
        <taxon>Glomeromycotina</taxon>
        <taxon>Glomeromycetes</taxon>
        <taxon>Paraglomerales</taxon>
        <taxon>Paraglomeraceae</taxon>
        <taxon>Paraglomus</taxon>
    </lineage>
</organism>
<comment type="function">
    <text evidence="2">Mediates inactivation of the TORC1 complex in response to amino acid starvation. Required for meiotic nuclear division.</text>
</comment>
<keyword evidence="7" id="KW-1185">Reference proteome</keyword>
<dbReference type="Proteomes" id="UP000789739">
    <property type="component" value="Unassembled WGS sequence"/>
</dbReference>
<keyword evidence="2" id="KW-0469">Meiosis</keyword>
<dbReference type="GO" id="GO:0034198">
    <property type="term" value="P:cellular response to amino acid starvation"/>
    <property type="evidence" value="ECO:0007669"/>
    <property type="project" value="TreeGrafter"/>
</dbReference>
<evidence type="ECO:0000256" key="4">
    <source>
        <dbReference type="SAM" id="SignalP"/>
    </source>
</evidence>
<dbReference type="InterPro" id="IPR056603">
    <property type="entry name" value="HTH_NPRL3"/>
</dbReference>
<evidence type="ECO:0000313" key="6">
    <source>
        <dbReference type="EMBL" id="CAG8452618.1"/>
    </source>
</evidence>